<comment type="caution">
    <text evidence="2">The sequence shown here is derived from an EMBL/GenBank/DDBJ whole genome shotgun (WGS) entry which is preliminary data.</text>
</comment>
<keyword evidence="3" id="KW-1185">Reference proteome</keyword>
<evidence type="ECO:0000313" key="3">
    <source>
        <dbReference type="Proteomes" id="UP000729402"/>
    </source>
</evidence>
<proteinExistence type="predicted"/>
<dbReference type="PANTHER" id="PTHR37261:SF1">
    <property type="entry name" value="40S RIBOSOMAL PROTEIN S27"/>
    <property type="match status" value="1"/>
</dbReference>
<name>A0A8J5SU10_ZIZPA</name>
<feature type="region of interest" description="Disordered" evidence="1">
    <location>
        <begin position="387"/>
        <end position="433"/>
    </location>
</feature>
<dbReference type="OrthoDB" id="1939758at2759"/>
<reference evidence="2" key="1">
    <citation type="journal article" date="2021" name="bioRxiv">
        <title>Whole Genome Assembly and Annotation of Northern Wild Rice, Zizania palustris L., Supports a Whole Genome Duplication in the Zizania Genus.</title>
        <authorList>
            <person name="Haas M."/>
            <person name="Kono T."/>
            <person name="Macchietto M."/>
            <person name="Millas R."/>
            <person name="McGilp L."/>
            <person name="Shao M."/>
            <person name="Duquette J."/>
            <person name="Hirsch C.N."/>
            <person name="Kimball J."/>
        </authorList>
    </citation>
    <scope>NUCLEOTIDE SEQUENCE</scope>
    <source>
        <tissue evidence="2">Fresh leaf tissue</tissue>
    </source>
</reference>
<dbReference type="Proteomes" id="UP000729402">
    <property type="component" value="Unassembled WGS sequence"/>
</dbReference>
<feature type="region of interest" description="Disordered" evidence="1">
    <location>
        <begin position="799"/>
        <end position="818"/>
    </location>
</feature>
<feature type="compositionally biased region" description="Basic and acidic residues" evidence="1">
    <location>
        <begin position="400"/>
        <end position="421"/>
    </location>
</feature>
<dbReference type="PANTHER" id="PTHR37261">
    <property type="entry name" value="40S RIBOSOMAL PROTEIN S27"/>
    <property type="match status" value="1"/>
</dbReference>
<protein>
    <submittedName>
        <fullName evidence="2">Uncharacterized protein</fullName>
    </submittedName>
</protein>
<gene>
    <name evidence="2" type="ORF">GUJ93_ZPchr0007g3285</name>
</gene>
<evidence type="ECO:0000256" key="1">
    <source>
        <dbReference type="SAM" id="MobiDB-lite"/>
    </source>
</evidence>
<accession>A0A8J5SU10</accession>
<sequence>MEASGSGGAPGQPWMASATRAPAGGAAVEDVPLAVVLDRPAPDGEFISGKSMRFTGCMCKAQLGYMKYTIRLIPRIAVRIIYVLWTVRCGCAVKKPLPSAEESMTQWISDASTSEKHEQETKSVSSSIDEDSWVEVKIPELPVEKNIPKSQEPNAIVARQETALTHYEATAEITDASPCVSLTIRLLSLQSKISVHTEEIYIFADPIELINVEPETRPRNMGENNEVPLVKNQRVSRTDRPVSPLMDENLNPYSHIEGKLDTLLSKLDKMESYCSRMLAPDGLPNMAKSHNDGKVGSSAFATNTQPGLVISAPDFSLEESFSYDKSNENSVALQGSTMVPKLLVKAPDFICEFDLTHEKLHYAPFSSVDFALSSDKEYKASPSLVVKVPEFPNDEDNEVDQEKEAEVGDYDDGHRKSDDALSKSTIGSSKSKTDVSVDGALASALAALLSSTKQTSCLHSVSCPASNSTAKNTDESSTCSFSPEHVDDISTKDGLADQFYSTSSDANKIDTFISYQEAYVDPHTSLSKANLDEKVEVNGWNNDLNSNMMAFVASTEPLCVSSQLHTVDESIDVGSQENRQNDGCNSGMMSSVANTERSIAPPHSPTVVKSIDDGAQSNDKFDNRPTLSLTEFLVARNANSCKNVISMTLCGNDGVETHTFKRISAGSAKNLKDINQLLLVKKALEVNEDDSAMLGSSRVNPTAGDEYKDDMLEGEISDADTYNDDEARFTVFGSARLISALSSSEDEAPATDEPFVDVVNLPTPAVAYVFSRNELLDNGISPLNPSGTCASVVSEHLTNDESKHSSGTLAAEGSGEHPDSSIWGQFTLFHS</sequence>
<organism evidence="2 3">
    <name type="scientific">Zizania palustris</name>
    <name type="common">Northern wild rice</name>
    <dbReference type="NCBI Taxonomy" id="103762"/>
    <lineage>
        <taxon>Eukaryota</taxon>
        <taxon>Viridiplantae</taxon>
        <taxon>Streptophyta</taxon>
        <taxon>Embryophyta</taxon>
        <taxon>Tracheophyta</taxon>
        <taxon>Spermatophyta</taxon>
        <taxon>Magnoliopsida</taxon>
        <taxon>Liliopsida</taxon>
        <taxon>Poales</taxon>
        <taxon>Poaceae</taxon>
        <taxon>BOP clade</taxon>
        <taxon>Oryzoideae</taxon>
        <taxon>Oryzeae</taxon>
        <taxon>Zizaniinae</taxon>
        <taxon>Zizania</taxon>
    </lineage>
</organism>
<dbReference type="AlphaFoldDB" id="A0A8J5SU10"/>
<evidence type="ECO:0000313" key="2">
    <source>
        <dbReference type="EMBL" id="KAG8080053.1"/>
    </source>
</evidence>
<dbReference type="EMBL" id="JAAALK010000282">
    <property type="protein sequence ID" value="KAG8080053.1"/>
    <property type="molecule type" value="Genomic_DNA"/>
</dbReference>
<reference evidence="2" key="2">
    <citation type="submission" date="2021-02" db="EMBL/GenBank/DDBJ databases">
        <authorList>
            <person name="Kimball J.A."/>
            <person name="Haas M.W."/>
            <person name="Macchietto M."/>
            <person name="Kono T."/>
            <person name="Duquette J."/>
            <person name="Shao M."/>
        </authorList>
    </citation>
    <scope>NUCLEOTIDE SEQUENCE</scope>
    <source>
        <tissue evidence="2">Fresh leaf tissue</tissue>
    </source>
</reference>